<organism evidence="1 2">
    <name type="scientific">Haloferula sargassicola</name>
    <dbReference type="NCBI Taxonomy" id="490096"/>
    <lineage>
        <taxon>Bacteria</taxon>
        <taxon>Pseudomonadati</taxon>
        <taxon>Verrucomicrobiota</taxon>
        <taxon>Verrucomicrobiia</taxon>
        <taxon>Verrucomicrobiales</taxon>
        <taxon>Verrucomicrobiaceae</taxon>
        <taxon>Haloferula</taxon>
    </lineage>
</organism>
<dbReference type="RefSeq" id="WP_353565450.1">
    <property type="nucleotide sequence ID" value="NZ_BAABRI010000002.1"/>
</dbReference>
<proteinExistence type="predicted"/>
<gene>
    <name evidence="1" type="ORF">Hsar01_00504</name>
</gene>
<sequence>MSDDAGKWVVPVFPEDEILHILAALLRCLKGLQKTSSLELETSLTKRLLKLLRQDSGLRDRPVWPFRETVIDDEESDAEGRLDLHFHLQDPRHKPPPYFAVEAKRLHVTFNAGWKSLVSDYVTHHQGMMCFIDGRYSKGLRSGGMVGYVFDGNIQRAILAISESLEAHREKLRSVTPHLPQPSSEFPLDTVWTTIHRVDGHSFTMFHILAEV</sequence>
<dbReference type="Proteomes" id="UP001476282">
    <property type="component" value="Unassembled WGS sequence"/>
</dbReference>
<accession>A0ABP9UKU7</accession>
<comment type="caution">
    <text evidence="1">The sequence shown here is derived from an EMBL/GenBank/DDBJ whole genome shotgun (WGS) entry which is preliminary data.</text>
</comment>
<keyword evidence="2" id="KW-1185">Reference proteome</keyword>
<protein>
    <submittedName>
        <fullName evidence="1">Uncharacterized protein</fullName>
    </submittedName>
</protein>
<dbReference type="EMBL" id="BAABRI010000002">
    <property type="protein sequence ID" value="GAA5481297.1"/>
    <property type="molecule type" value="Genomic_DNA"/>
</dbReference>
<name>A0ABP9UKU7_9BACT</name>
<reference evidence="1 2" key="1">
    <citation type="submission" date="2024-02" db="EMBL/GenBank/DDBJ databases">
        <title>Haloferula sargassicola NBRC 104335.</title>
        <authorList>
            <person name="Ichikawa N."/>
            <person name="Katano-Makiyama Y."/>
            <person name="Hidaka K."/>
        </authorList>
    </citation>
    <scope>NUCLEOTIDE SEQUENCE [LARGE SCALE GENOMIC DNA]</scope>
    <source>
        <strain evidence="1 2">NBRC 104335</strain>
    </source>
</reference>
<evidence type="ECO:0000313" key="2">
    <source>
        <dbReference type="Proteomes" id="UP001476282"/>
    </source>
</evidence>
<evidence type="ECO:0000313" key="1">
    <source>
        <dbReference type="EMBL" id="GAA5481297.1"/>
    </source>
</evidence>